<keyword evidence="2" id="KW-0812">Transmembrane</keyword>
<comment type="caution">
    <text evidence="3">The sequence shown here is derived from an EMBL/GenBank/DDBJ whole genome shotgun (WGS) entry which is preliminary data.</text>
</comment>
<evidence type="ECO:0008006" key="5">
    <source>
        <dbReference type="Google" id="ProtNLM"/>
    </source>
</evidence>
<keyword evidence="2" id="KW-1133">Transmembrane helix</keyword>
<accession>A0AAD7CB27</accession>
<dbReference type="EMBL" id="JARKIF010000003">
    <property type="protein sequence ID" value="KAJ7644184.1"/>
    <property type="molecule type" value="Genomic_DNA"/>
</dbReference>
<reference evidence="3" key="1">
    <citation type="submission" date="2023-03" db="EMBL/GenBank/DDBJ databases">
        <title>Massive genome expansion in bonnet fungi (Mycena s.s.) driven by repeated elements and novel gene families across ecological guilds.</title>
        <authorList>
            <consortium name="Lawrence Berkeley National Laboratory"/>
            <person name="Harder C.B."/>
            <person name="Miyauchi S."/>
            <person name="Viragh M."/>
            <person name="Kuo A."/>
            <person name="Thoen E."/>
            <person name="Andreopoulos B."/>
            <person name="Lu D."/>
            <person name="Skrede I."/>
            <person name="Drula E."/>
            <person name="Henrissat B."/>
            <person name="Morin E."/>
            <person name="Kohler A."/>
            <person name="Barry K."/>
            <person name="LaButti K."/>
            <person name="Morin E."/>
            <person name="Salamov A."/>
            <person name="Lipzen A."/>
            <person name="Mereny Z."/>
            <person name="Hegedus B."/>
            <person name="Baldrian P."/>
            <person name="Stursova M."/>
            <person name="Weitz H."/>
            <person name="Taylor A."/>
            <person name="Grigoriev I.V."/>
            <person name="Nagy L.G."/>
            <person name="Martin F."/>
            <person name="Kauserud H."/>
        </authorList>
    </citation>
    <scope>NUCLEOTIDE SEQUENCE</scope>
    <source>
        <strain evidence="3">9284</strain>
    </source>
</reference>
<gene>
    <name evidence="3" type="ORF">FB45DRAFT_1052984</name>
</gene>
<proteinExistence type="predicted"/>
<dbReference type="Proteomes" id="UP001221142">
    <property type="component" value="Unassembled WGS sequence"/>
</dbReference>
<keyword evidence="4" id="KW-1185">Reference proteome</keyword>
<evidence type="ECO:0000256" key="1">
    <source>
        <dbReference type="SAM" id="MobiDB-lite"/>
    </source>
</evidence>
<evidence type="ECO:0000313" key="3">
    <source>
        <dbReference type="EMBL" id="KAJ7644184.1"/>
    </source>
</evidence>
<keyword evidence="2" id="KW-0472">Membrane</keyword>
<feature type="compositionally biased region" description="Basic and acidic residues" evidence="1">
    <location>
        <begin position="55"/>
        <end position="66"/>
    </location>
</feature>
<evidence type="ECO:0000313" key="4">
    <source>
        <dbReference type="Proteomes" id="UP001221142"/>
    </source>
</evidence>
<protein>
    <recommendedName>
        <fullName evidence="5">Transmembrane protein</fullName>
    </recommendedName>
</protein>
<feature type="region of interest" description="Disordered" evidence="1">
    <location>
        <begin position="186"/>
        <end position="206"/>
    </location>
</feature>
<feature type="region of interest" description="Disordered" evidence="1">
    <location>
        <begin position="55"/>
        <end position="92"/>
    </location>
</feature>
<organism evidence="3 4">
    <name type="scientific">Roridomyces roridus</name>
    <dbReference type="NCBI Taxonomy" id="1738132"/>
    <lineage>
        <taxon>Eukaryota</taxon>
        <taxon>Fungi</taxon>
        <taxon>Dikarya</taxon>
        <taxon>Basidiomycota</taxon>
        <taxon>Agaricomycotina</taxon>
        <taxon>Agaricomycetes</taxon>
        <taxon>Agaricomycetidae</taxon>
        <taxon>Agaricales</taxon>
        <taxon>Marasmiineae</taxon>
        <taxon>Mycenaceae</taxon>
        <taxon>Roridomyces</taxon>
    </lineage>
</organism>
<name>A0AAD7CB27_9AGAR</name>
<feature type="transmembrane region" description="Helical" evidence="2">
    <location>
        <begin position="24"/>
        <end position="46"/>
    </location>
</feature>
<dbReference type="AlphaFoldDB" id="A0AAD7CB27"/>
<sequence>MASISFSGTGGTCANKERIVQTVIIAATVIAVCFVAEIAVVAVLLARRRSSSDRSWTKFPLPEKQDTSSSREQSIEIFDDTESKQLPATPDSSISDEFVQVAINPPTPLLHTQFPSIPPTPIAPNDTRMQGGLWVGGNRLTVVSLADSTGEARLKPEAEADSSGHAESELVARLRARIHELEMQNKLRDASWYTSRPPPSYKSKRN</sequence>
<evidence type="ECO:0000256" key="2">
    <source>
        <dbReference type="SAM" id="Phobius"/>
    </source>
</evidence>